<dbReference type="RefSeq" id="WP_170253363.1">
    <property type="nucleotide sequence ID" value="NZ_BJZP01000004.1"/>
</dbReference>
<dbReference type="EMBL" id="BJZP01000004">
    <property type="protein sequence ID" value="GEO84119.1"/>
    <property type="molecule type" value="Genomic_DNA"/>
</dbReference>
<evidence type="ECO:0000256" key="7">
    <source>
        <dbReference type="ARBA" id="ARBA00023002"/>
    </source>
</evidence>
<keyword evidence="11" id="KW-1185">Reference proteome</keyword>
<dbReference type="Gene3D" id="2.130.10.10">
    <property type="entry name" value="YVTN repeat-like/Quinoprotein amine dehydrogenase"/>
    <property type="match status" value="1"/>
</dbReference>
<comment type="similarity">
    <text evidence="2">Belongs to the aromatic amine dehydrogenase heavy chain family.</text>
</comment>
<dbReference type="InterPro" id="IPR011044">
    <property type="entry name" value="Quino_amine_DH_bsu"/>
</dbReference>
<evidence type="ECO:0000256" key="5">
    <source>
        <dbReference type="ARBA" id="ARBA00022764"/>
    </source>
</evidence>
<feature type="disulfide bond" evidence="8">
    <location>
        <begin position="175"/>
        <end position="191"/>
    </location>
</feature>
<dbReference type="GO" id="GO:0030058">
    <property type="term" value="F:aliphatic amine dehydrogenase activity"/>
    <property type="evidence" value="ECO:0007669"/>
    <property type="project" value="InterPro"/>
</dbReference>
<evidence type="ECO:0000256" key="6">
    <source>
        <dbReference type="ARBA" id="ARBA00022982"/>
    </source>
</evidence>
<keyword evidence="6" id="KW-0249">Electron transport</keyword>
<reference evidence="10 11" key="1">
    <citation type="submission" date="2019-07" db="EMBL/GenBank/DDBJ databases">
        <title>Whole genome shotgun sequence of Rhizobium naphthalenivorans NBRC 107585.</title>
        <authorList>
            <person name="Hosoyama A."/>
            <person name="Uohara A."/>
            <person name="Ohji S."/>
            <person name="Ichikawa N."/>
        </authorList>
    </citation>
    <scope>NUCLEOTIDE SEQUENCE [LARGE SCALE GENOMIC DNA]</scope>
    <source>
        <strain evidence="10 11">NBRC 107585</strain>
    </source>
</reference>
<keyword evidence="4 9" id="KW-0732">Signal</keyword>
<dbReference type="AlphaFoldDB" id="A0A512HF78"/>
<protein>
    <recommendedName>
        <fullName evidence="12">Amine dehydrogenase</fullName>
    </recommendedName>
</protein>
<evidence type="ECO:0000256" key="9">
    <source>
        <dbReference type="SAM" id="SignalP"/>
    </source>
</evidence>
<feature type="chain" id="PRO_5021801599" description="Amine dehydrogenase" evidence="9">
    <location>
        <begin position="23"/>
        <end position="382"/>
    </location>
</feature>
<keyword evidence="3" id="KW-0813">Transport</keyword>
<evidence type="ECO:0000256" key="4">
    <source>
        <dbReference type="ARBA" id="ARBA00022729"/>
    </source>
</evidence>
<dbReference type="Proteomes" id="UP000321717">
    <property type="component" value="Unassembled WGS sequence"/>
</dbReference>
<evidence type="ECO:0000256" key="2">
    <source>
        <dbReference type="ARBA" id="ARBA00010548"/>
    </source>
</evidence>
<keyword evidence="8" id="KW-1015">Disulfide bond</keyword>
<dbReference type="SUPFAM" id="SSF50969">
    <property type="entry name" value="YVTN repeat-like/Quinoprotein amine dehydrogenase"/>
    <property type="match status" value="1"/>
</dbReference>
<name>A0A512HF78_9HYPH</name>
<comment type="caution">
    <text evidence="10">The sequence shown here is derived from an EMBL/GenBank/DDBJ whole genome shotgun (WGS) entry which is preliminary data.</text>
</comment>
<evidence type="ECO:0008006" key="12">
    <source>
        <dbReference type="Google" id="ProtNLM"/>
    </source>
</evidence>
<evidence type="ECO:0000313" key="10">
    <source>
        <dbReference type="EMBL" id="GEO84119.1"/>
    </source>
</evidence>
<dbReference type="InterPro" id="IPR009451">
    <property type="entry name" value="Metamine_DH_Hvc"/>
</dbReference>
<proteinExistence type="inferred from homology"/>
<keyword evidence="7" id="KW-0560">Oxidoreductase</keyword>
<dbReference type="InterPro" id="IPR015943">
    <property type="entry name" value="WD40/YVTN_repeat-like_dom_sf"/>
</dbReference>
<evidence type="ECO:0000256" key="3">
    <source>
        <dbReference type="ARBA" id="ARBA00022448"/>
    </source>
</evidence>
<dbReference type="GO" id="GO:0042597">
    <property type="term" value="C:periplasmic space"/>
    <property type="evidence" value="ECO:0007669"/>
    <property type="project" value="UniProtKB-SubCell"/>
</dbReference>
<organism evidence="10 11">
    <name type="scientific">Ciceribacter naphthalenivorans</name>
    <dbReference type="NCBI Taxonomy" id="1118451"/>
    <lineage>
        <taxon>Bacteria</taxon>
        <taxon>Pseudomonadati</taxon>
        <taxon>Pseudomonadota</taxon>
        <taxon>Alphaproteobacteria</taxon>
        <taxon>Hyphomicrobiales</taxon>
        <taxon>Rhizobiaceae</taxon>
        <taxon>Ciceribacter</taxon>
    </lineage>
</organism>
<evidence type="ECO:0000313" key="11">
    <source>
        <dbReference type="Proteomes" id="UP000321717"/>
    </source>
</evidence>
<keyword evidence="5" id="KW-0574">Periplasm</keyword>
<sequence length="382" mass="41041">MRFLRTCLAAAVSTLAIGQAFAEEDFVPEKITVEERIKPGPNVFAVDQSWTGASRINVVGAGELDRKGNLSVGLVTQFVLTKDKKTAYTASAYAKRITYGPTEAVLQEFDIETMSVKREIIVSPKMAQVAPQKSLLALSADEKYAFVQNATPATSVSVVDLTAGKEIAEVPTPGCWSIHPALSGIQFSTLCGDGTLQTFTVTADGKFEAPLKSEKIFDADTDPLYVVGERAGDKLIFMSFNGNVYSIFDKDGAPKLVDKFSITEGVEGGWAPGGIEVIAYNAANDVLFVTMHPDAKEGSHKDAATEIWPVDMKAKKVLYRSAVEGVKSIAVTQGETPTLFGLNDDEGILTRYAIDPEAKFAAKQTGKLEEMGSFAPLVFVGE</sequence>
<dbReference type="Pfam" id="PF06433">
    <property type="entry name" value="Me-amine-dh_H"/>
    <property type="match status" value="1"/>
</dbReference>
<comment type="subcellular location">
    <subcellularLocation>
        <location evidence="1">Periplasm</location>
    </subcellularLocation>
</comment>
<feature type="signal peptide" evidence="9">
    <location>
        <begin position="1"/>
        <end position="22"/>
    </location>
</feature>
<accession>A0A512HF78</accession>
<evidence type="ECO:0000256" key="1">
    <source>
        <dbReference type="ARBA" id="ARBA00004418"/>
    </source>
</evidence>
<evidence type="ECO:0000256" key="8">
    <source>
        <dbReference type="PIRSR" id="PIRSR609451-50"/>
    </source>
</evidence>
<gene>
    <name evidence="10" type="ORF">RNA01_10510</name>
</gene>